<dbReference type="AlphaFoldDB" id="A0A2A5IX90"/>
<feature type="domain" description="Glycosyltransferase subfamily 4-like N-terminal" evidence="4">
    <location>
        <begin position="409"/>
        <end position="578"/>
    </location>
</feature>
<protein>
    <recommendedName>
        <fullName evidence="7">Glycosyltransferase</fullName>
    </recommendedName>
</protein>
<dbReference type="PANTHER" id="PTHR12526">
    <property type="entry name" value="GLYCOSYLTRANSFERASE"/>
    <property type="match status" value="1"/>
</dbReference>
<evidence type="ECO:0000256" key="2">
    <source>
        <dbReference type="ARBA" id="ARBA00022679"/>
    </source>
</evidence>
<proteinExistence type="predicted"/>
<dbReference type="PANTHER" id="PTHR12526:SF630">
    <property type="entry name" value="GLYCOSYLTRANSFERASE"/>
    <property type="match status" value="1"/>
</dbReference>
<dbReference type="CDD" id="cd03801">
    <property type="entry name" value="GT4_PimA-like"/>
    <property type="match status" value="1"/>
</dbReference>
<evidence type="ECO:0000313" key="5">
    <source>
        <dbReference type="EMBL" id="PCK21732.1"/>
    </source>
</evidence>
<feature type="domain" description="Glycosyl transferase family 1" evidence="3">
    <location>
        <begin position="588"/>
        <end position="747"/>
    </location>
</feature>
<dbReference type="Proteomes" id="UP000230886">
    <property type="component" value="Unassembled WGS sequence"/>
</dbReference>
<dbReference type="GO" id="GO:0016757">
    <property type="term" value="F:glycosyltransferase activity"/>
    <property type="evidence" value="ECO:0007669"/>
    <property type="project" value="UniProtKB-KW"/>
</dbReference>
<evidence type="ECO:0008006" key="7">
    <source>
        <dbReference type="Google" id="ProtNLM"/>
    </source>
</evidence>
<comment type="caution">
    <text evidence="5">The sequence shown here is derived from an EMBL/GenBank/DDBJ whole genome shotgun (WGS) entry which is preliminary data.</text>
</comment>
<sequence>MAQDIEAKILRRVSNRVGQEMERLRRGTRRFGRPISASASILGYWELHAVEESEISTPPGILTISGWAASEDESVDVAVRLGGKLLALAVPILYRPDVAEAVGDFAAKSGWSFDLEVSPSWAGEVLEVVAVTARSRRSFGRWTIRVLPTEDSGDQCETDVVALDGGDDLLVSGAVEDVAVRDGSVDEPCSGAVIAEPVVEDVVVVDGGDLLVSGAVEDVAVTDGSVDEPCSGAVIAEPVVEDVVVVDGGDLLVSGAVEDVAVTDGSVDEPCSGAVIAGPVVQVNGWVVIDGQAADVIEICIDDQPPIRARRCDPRPDLVDAVVAQDFGAGYYELVAIRGTSATDQITLKVRAVGRSGKIWNSTPVTFTVVQPAQPAELPKAAFTRDFEVPVREPSVRPRICIFTHSLSIGGAELYLEELLLRLTAAGVADFMVICPEDGVMRTALEEAGIAVHIGSDPPSDARRYVDRVAELSSMLLAWRCDVVMVNTMGQFIGVEAASALGLPSVWVIHESFGIDVFNRLLWGDRRAEMPEEVVERLRVALTTADAVIFESEATREMLQQMEPAARTRCIRYGIELDKITQYEQTHDRDAIRRAFGFSPADRVLLCMGTLTERKAQIPLVNEFATVLDEFPNAKLVLVGYVPTAYGIAVKRRVTELGIEDSVHVIDVDPDHYRWYACADILVNASDSESLPRTFLEGMAFGLPILATDIFGTAEVVSDGSTGWLFEPRCGSQLREGLCRALECSETELSEMSTQSRSASRSFDGQGYATEYKDLFLELVRR</sequence>
<organism evidence="5 6">
    <name type="scientific">Rhodococcus qingshengii</name>
    <dbReference type="NCBI Taxonomy" id="334542"/>
    <lineage>
        <taxon>Bacteria</taxon>
        <taxon>Bacillati</taxon>
        <taxon>Actinomycetota</taxon>
        <taxon>Actinomycetes</taxon>
        <taxon>Mycobacteriales</taxon>
        <taxon>Nocardiaceae</taxon>
        <taxon>Rhodococcus</taxon>
        <taxon>Rhodococcus erythropolis group</taxon>
    </lineage>
</organism>
<dbReference type="EMBL" id="NOVD01000097">
    <property type="protein sequence ID" value="PCK21732.1"/>
    <property type="molecule type" value="Genomic_DNA"/>
</dbReference>
<reference evidence="5 6" key="1">
    <citation type="submission" date="2017-07" db="EMBL/GenBank/DDBJ databases">
        <title>Draft sequence of Rhodococcus enclensis 23b-28.</title>
        <authorList>
            <person name="Besaury L."/>
            <person name="Sancelme M."/>
            <person name="Amato P."/>
            <person name="Lallement A."/>
            <person name="Delort A.-M."/>
        </authorList>
    </citation>
    <scope>NUCLEOTIDE SEQUENCE [LARGE SCALE GENOMIC DNA]</scope>
    <source>
        <strain evidence="5 6">23b-28</strain>
    </source>
</reference>
<dbReference type="Pfam" id="PF13439">
    <property type="entry name" value="Glyco_transf_4"/>
    <property type="match status" value="1"/>
</dbReference>
<name>A0A2A5IX90_RHOSG</name>
<dbReference type="SUPFAM" id="SSF53756">
    <property type="entry name" value="UDP-Glycosyltransferase/glycogen phosphorylase"/>
    <property type="match status" value="1"/>
</dbReference>
<keyword evidence="2" id="KW-0808">Transferase</keyword>
<evidence type="ECO:0000256" key="1">
    <source>
        <dbReference type="ARBA" id="ARBA00022676"/>
    </source>
</evidence>
<dbReference type="InterPro" id="IPR001296">
    <property type="entry name" value="Glyco_trans_1"/>
</dbReference>
<evidence type="ECO:0000259" key="3">
    <source>
        <dbReference type="Pfam" id="PF00534"/>
    </source>
</evidence>
<dbReference type="Gene3D" id="3.40.50.2000">
    <property type="entry name" value="Glycogen Phosphorylase B"/>
    <property type="match status" value="2"/>
</dbReference>
<dbReference type="RefSeq" id="WP_099699129.1">
    <property type="nucleotide sequence ID" value="NZ_NOVD01000097.1"/>
</dbReference>
<gene>
    <name evidence="5" type="ORF">CHR55_33615</name>
</gene>
<keyword evidence="1" id="KW-0328">Glycosyltransferase</keyword>
<evidence type="ECO:0000313" key="6">
    <source>
        <dbReference type="Proteomes" id="UP000230886"/>
    </source>
</evidence>
<accession>A0A2A5IX90</accession>
<dbReference type="Pfam" id="PF00534">
    <property type="entry name" value="Glycos_transf_1"/>
    <property type="match status" value="1"/>
</dbReference>
<dbReference type="InterPro" id="IPR028098">
    <property type="entry name" value="Glyco_trans_4-like_N"/>
</dbReference>
<evidence type="ECO:0000259" key="4">
    <source>
        <dbReference type="Pfam" id="PF13439"/>
    </source>
</evidence>